<gene>
    <name evidence="2" type="primary">101895142</name>
    <name evidence="4" type="synonym">LOC101895142</name>
</gene>
<evidence type="ECO:0000256" key="1">
    <source>
        <dbReference type="SAM" id="Phobius"/>
    </source>
</evidence>
<keyword evidence="1" id="KW-0472">Membrane</keyword>
<dbReference type="KEGG" id="mde:101895142"/>
<feature type="transmembrane region" description="Helical" evidence="1">
    <location>
        <begin position="6"/>
        <end position="29"/>
    </location>
</feature>
<reference evidence="4" key="2">
    <citation type="submission" date="2025-04" db="UniProtKB">
        <authorList>
            <consortium name="RefSeq"/>
        </authorList>
    </citation>
    <scope>IDENTIFICATION</scope>
    <source>
        <strain evidence="4">Aabys</strain>
    </source>
</reference>
<dbReference type="RefSeq" id="XP_005183315.1">
    <property type="nucleotide sequence ID" value="XM_005183258.3"/>
</dbReference>
<protein>
    <submittedName>
        <fullName evidence="4">Uncharacterized protein LOC101895142</fullName>
    </submittedName>
</protein>
<dbReference type="Proteomes" id="UP001652621">
    <property type="component" value="Unplaced"/>
</dbReference>
<keyword evidence="3" id="KW-1185">Reference proteome</keyword>
<organism evidence="2">
    <name type="scientific">Musca domestica</name>
    <name type="common">House fly</name>
    <dbReference type="NCBI Taxonomy" id="7370"/>
    <lineage>
        <taxon>Eukaryota</taxon>
        <taxon>Metazoa</taxon>
        <taxon>Ecdysozoa</taxon>
        <taxon>Arthropoda</taxon>
        <taxon>Hexapoda</taxon>
        <taxon>Insecta</taxon>
        <taxon>Pterygota</taxon>
        <taxon>Neoptera</taxon>
        <taxon>Endopterygota</taxon>
        <taxon>Diptera</taxon>
        <taxon>Brachycera</taxon>
        <taxon>Muscomorpha</taxon>
        <taxon>Muscoidea</taxon>
        <taxon>Muscidae</taxon>
        <taxon>Musca</taxon>
    </lineage>
</organism>
<evidence type="ECO:0000313" key="2">
    <source>
        <dbReference type="EnsemblMetazoa" id="MDOA006608-PA"/>
    </source>
</evidence>
<dbReference type="AlphaFoldDB" id="A0A1I8MMU2"/>
<sequence length="143" mass="16686">MSLSPLSKHCIGMAIFLFGVSIASMLFTNERWTFKASNGDEWEREYYQDMFFLAMTAVSSLLMMASAFTRRPFLFIPIWIVGFVYLGYMYYIKISQFQENYYKLIADLLVYGGLVFAVLNPTVGLRKEILEEKTVQSKYNKRN</sequence>
<proteinExistence type="predicted"/>
<reference evidence="2" key="1">
    <citation type="submission" date="2020-05" db="UniProtKB">
        <authorList>
            <consortium name="EnsemblMetazoa"/>
        </authorList>
    </citation>
    <scope>IDENTIFICATION</scope>
    <source>
        <strain evidence="2">Aabys</strain>
    </source>
</reference>
<feature type="transmembrane region" description="Helical" evidence="1">
    <location>
        <begin position="74"/>
        <end position="92"/>
    </location>
</feature>
<dbReference type="VEuPathDB" id="VectorBase:MDOMA2_009850"/>
<evidence type="ECO:0000313" key="4">
    <source>
        <dbReference type="RefSeq" id="XP_005183315.1"/>
    </source>
</evidence>
<name>A0A1I8MMU2_MUSDO</name>
<dbReference type="GeneID" id="101895142"/>
<feature type="transmembrane region" description="Helical" evidence="1">
    <location>
        <begin position="50"/>
        <end position="68"/>
    </location>
</feature>
<dbReference type="EnsemblMetazoa" id="MDOA006608-RA">
    <property type="protein sequence ID" value="MDOA006608-PA"/>
    <property type="gene ID" value="MDOA006608"/>
</dbReference>
<keyword evidence="1" id="KW-0812">Transmembrane</keyword>
<accession>A0A1I8MMU2</accession>
<evidence type="ECO:0000313" key="3">
    <source>
        <dbReference type="Proteomes" id="UP001652621"/>
    </source>
</evidence>
<dbReference type="VEuPathDB" id="VectorBase:MDOA006608"/>
<keyword evidence="1" id="KW-1133">Transmembrane helix</keyword>